<dbReference type="Proteomes" id="UP000094527">
    <property type="component" value="Unassembled WGS sequence"/>
</dbReference>
<evidence type="ECO:0000256" key="1">
    <source>
        <dbReference type="ARBA" id="ARBA00008601"/>
    </source>
</evidence>
<dbReference type="GO" id="GO:0043409">
    <property type="term" value="P:negative regulation of MAPK cascade"/>
    <property type="evidence" value="ECO:0007669"/>
    <property type="project" value="TreeGrafter"/>
</dbReference>
<dbReference type="InterPro" id="IPR029021">
    <property type="entry name" value="Prot-tyrosine_phosphatase-like"/>
</dbReference>
<dbReference type="OrthoDB" id="253091at2759"/>
<proteinExistence type="inferred from homology"/>
<accession>A0A1D2NM83</accession>
<dbReference type="SUPFAM" id="SSF52799">
    <property type="entry name" value="(Phosphotyrosine protein) phosphatases II"/>
    <property type="match status" value="1"/>
</dbReference>
<evidence type="ECO:0000259" key="2">
    <source>
        <dbReference type="PROSITE" id="PS50054"/>
    </source>
</evidence>
<dbReference type="GO" id="GO:0005737">
    <property type="term" value="C:cytoplasm"/>
    <property type="evidence" value="ECO:0007669"/>
    <property type="project" value="TreeGrafter"/>
</dbReference>
<dbReference type="InterPro" id="IPR000340">
    <property type="entry name" value="Dual-sp_phosphatase_cat-dom"/>
</dbReference>
<dbReference type="AlphaFoldDB" id="A0A1D2NM83"/>
<dbReference type="InterPro" id="IPR020405">
    <property type="entry name" value="Atypical_DUSP_subfamA"/>
</dbReference>
<gene>
    <name evidence="4" type="ORF">Ocin01_00332</name>
</gene>
<dbReference type="GO" id="GO:0008138">
    <property type="term" value="F:protein tyrosine/serine/threonine phosphatase activity"/>
    <property type="evidence" value="ECO:0007669"/>
    <property type="project" value="InterPro"/>
</dbReference>
<organism evidence="4 5">
    <name type="scientific">Orchesella cincta</name>
    <name type="common">Springtail</name>
    <name type="synonym">Podura cincta</name>
    <dbReference type="NCBI Taxonomy" id="48709"/>
    <lineage>
        <taxon>Eukaryota</taxon>
        <taxon>Metazoa</taxon>
        <taxon>Ecdysozoa</taxon>
        <taxon>Arthropoda</taxon>
        <taxon>Hexapoda</taxon>
        <taxon>Collembola</taxon>
        <taxon>Entomobryomorpha</taxon>
        <taxon>Entomobryoidea</taxon>
        <taxon>Orchesellidae</taxon>
        <taxon>Orchesellinae</taxon>
        <taxon>Orchesella</taxon>
    </lineage>
</organism>
<dbReference type="OMA" id="PRKAREC"/>
<sequence length="207" mass="23570">MALSFSFTSSRPSRQTLEIYKRRMELMGLGNMINGPTTVEELKDLVGDRWRKPHKACDEVYPKVFVGGEKAARDTDLLKSLGITHILNVACTDVVITDMFYRQKGFKCTTSGIPAEDTFTCNIKPFFEESNRFIEVAIRTHGKILIHGKEGTSRAPTFAMAYLMMRKNMSALEAVKAVRSKRMANPNEGFLKQLVEIDERLRKEREI</sequence>
<dbReference type="EMBL" id="LJIJ01000007">
    <property type="protein sequence ID" value="ODN06347.1"/>
    <property type="molecule type" value="Genomic_DNA"/>
</dbReference>
<feature type="domain" description="Tyrosine-protein phosphatase" evidence="2">
    <location>
        <begin position="56"/>
        <end position="203"/>
    </location>
</feature>
<dbReference type="GO" id="GO:0033549">
    <property type="term" value="F:MAP kinase phosphatase activity"/>
    <property type="evidence" value="ECO:0007669"/>
    <property type="project" value="TreeGrafter"/>
</dbReference>
<dbReference type="PROSITE" id="PS50056">
    <property type="entry name" value="TYR_PHOSPHATASE_2"/>
    <property type="match status" value="1"/>
</dbReference>
<dbReference type="SMART" id="SM00195">
    <property type="entry name" value="DSPc"/>
    <property type="match status" value="1"/>
</dbReference>
<dbReference type="PROSITE" id="PS50054">
    <property type="entry name" value="TYR_PHOSPHATASE_DUAL"/>
    <property type="match status" value="1"/>
</dbReference>
<dbReference type="InterPro" id="IPR000387">
    <property type="entry name" value="Tyr_Pase_dom"/>
</dbReference>
<comment type="similarity">
    <text evidence="1">Belongs to the protein-tyrosine phosphatase family. Non-receptor class dual specificity subfamily.</text>
</comment>
<evidence type="ECO:0000313" key="5">
    <source>
        <dbReference type="Proteomes" id="UP000094527"/>
    </source>
</evidence>
<reference evidence="4 5" key="1">
    <citation type="journal article" date="2016" name="Genome Biol. Evol.">
        <title>Gene Family Evolution Reflects Adaptation to Soil Environmental Stressors in the Genome of the Collembolan Orchesella cincta.</title>
        <authorList>
            <person name="Faddeeva-Vakhrusheva A."/>
            <person name="Derks M.F."/>
            <person name="Anvar S.Y."/>
            <person name="Agamennone V."/>
            <person name="Suring W."/>
            <person name="Smit S."/>
            <person name="van Straalen N.M."/>
            <person name="Roelofs D."/>
        </authorList>
    </citation>
    <scope>NUCLEOTIDE SEQUENCE [LARGE SCALE GENOMIC DNA]</scope>
    <source>
        <tissue evidence="4">Mixed pool</tissue>
    </source>
</reference>
<keyword evidence="5" id="KW-1185">Reference proteome</keyword>
<evidence type="ECO:0000313" key="4">
    <source>
        <dbReference type="EMBL" id="ODN06347.1"/>
    </source>
</evidence>
<dbReference type="Gene3D" id="3.90.190.10">
    <property type="entry name" value="Protein tyrosine phosphatase superfamily"/>
    <property type="match status" value="1"/>
</dbReference>
<dbReference type="InterPro" id="IPR020422">
    <property type="entry name" value="TYR_PHOSPHATASE_DUAL_dom"/>
</dbReference>
<dbReference type="Pfam" id="PF00782">
    <property type="entry name" value="DSPc"/>
    <property type="match status" value="1"/>
</dbReference>
<evidence type="ECO:0000259" key="3">
    <source>
        <dbReference type="PROSITE" id="PS50056"/>
    </source>
</evidence>
<feature type="domain" description="Tyrosine specific protein phosphatases" evidence="3">
    <location>
        <begin position="124"/>
        <end position="182"/>
    </location>
</feature>
<dbReference type="PANTHER" id="PTHR45682:SF1">
    <property type="entry name" value="DUAL SPECIFICITY PROTEIN PHOSPHATASE 3"/>
    <property type="match status" value="1"/>
</dbReference>
<protein>
    <submittedName>
        <fullName evidence="4">Dual specificity protein phosphatase 3</fullName>
    </submittedName>
</protein>
<dbReference type="STRING" id="48709.A0A1D2NM83"/>
<comment type="caution">
    <text evidence="4">The sequence shown here is derived from an EMBL/GenBank/DDBJ whole genome shotgun (WGS) entry which is preliminary data.</text>
</comment>
<name>A0A1D2NM83_ORCCI</name>
<dbReference type="PRINTS" id="PR01908">
    <property type="entry name" value="ADSPHPHTASE"/>
</dbReference>
<dbReference type="PANTHER" id="PTHR45682">
    <property type="entry name" value="AGAP008228-PA"/>
    <property type="match status" value="1"/>
</dbReference>